<protein>
    <submittedName>
        <fullName evidence="2">Uncharacterized protein</fullName>
    </submittedName>
</protein>
<dbReference type="EMBL" id="MT143634">
    <property type="protein sequence ID" value="QJA99188.1"/>
    <property type="molecule type" value="Genomic_DNA"/>
</dbReference>
<sequence length="82" mass="9271">MTKKYERQCWYCGSKNMERLSNHVKCLDCGATWNVVPKLGQPSAEPGNAIHIRNGEPVPQRSQHPTKTLQRRAAIARRKKGG</sequence>
<proteinExistence type="predicted"/>
<accession>A0A6M3M2Y4</accession>
<gene>
    <name evidence="2" type="ORF">MM171A01259_0005</name>
    <name evidence="3" type="ORF">MM171B01091_0016</name>
</gene>
<evidence type="ECO:0000313" key="3">
    <source>
        <dbReference type="EMBL" id="QJB02698.1"/>
    </source>
</evidence>
<evidence type="ECO:0000313" key="2">
    <source>
        <dbReference type="EMBL" id="QJA99188.1"/>
    </source>
</evidence>
<dbReference type="EMBL" id="MT143801">
    <property type="protein sequence ID" value="QJB02698.1"/>
    <property type="molecule type" value="Genomic_DNA"/>
</dbReference>
<organism evidence="2">
    <name type="scientific">viral metagenome</name>
    <dbReference type="NCBI Taxonomy" id="1070528"/>
    <lineage>
        <taxon>unclassified sequences</taxon>
        <taxon>metagenomes</taxon>
        <taxon>organismal metagenomes</taxon>
    </lineage>
</organism>
<feature type="region of interest" description="Disordered" evidence="1">
    <location>
        <begin position="54"/>
        <end position="82"/>
    </location>
</feature>
<name>A0A6M3M2Y4_9ZZZZ</name>
<reference evidence="2" key="1">
    <citation type="submission" date="2020-03" db="EMBL/GenBank/DDBJ databases">
        <title>The deep terrestrial virosphere.</title>
        <authorList>
            <person name="Holmfeldt K."/>
            <person name="Nilsson E."/>
            <person name="Simone D."/>
            <person name="Lopez-Fernandez M."/>
            <person name="Wu X."/>
            <person name="de Brujin I."/>
            <person name="Lundin D."/>
            <person name="Andersson A."/>
            <person name="Bertilsson S."/>
            <person name="Dopson M."/>
        </authorList>
    </citation>
    <scope>NUCLEOTIDE SEQUENCE</scope>
    <source>
        <strain evidence="2">MM171A01259</strain>
        <strain evidence="3">MM171B01091</strain>
    </source>
</reference>
<dbReference type="AlphaFoldDB" id="A0A6M3M2Y4"/>
<evidence type="ECO:0000256" key="1">
    <source>
        <dbReference type="SAM" id="MobiDB-lite"/>
    </source>
</evidence>